<feature type="region of interest" description="Disordered" evidence="1">
    <location>
        <begin position="155"/>
        <end position="223"/>
    </location>
</feature>
<feature type="compositionally biased region" description="Polar residues" evidence="1">
    <location>
        <begin position="38"/>
        <end position="50"/>
    </location>
</feature>
<sequence>MEPTGGDVDVDQTYAYMNQSQLYDLRSSHDVMNGGRENGQSGLANGNGVTQRPDLINDGTFNNDGANNGQVNNGQAGPMAVASAAAPVVAGAATPRKTYTQEEIDAINQKYKPKKTWARRKKTIPRDPEFVFADDKVATRIQRLANRLRNRLSSVRWSSGDKQNDGETAQPTPEQGIDAETVDPVRSGELPKAQKIKGPPIRYQMPRGFAPASHCTPQHIKGT</sequence>
<evidence type="ECO:0000256" key="1">
    <source>
        <dbReference type="SAM" id="MobiDB-lite"/>
    </source>
</evidence>
<protein>
    <submittedName>
        <fullName evidence="2">Uncharacterized protein</fullName>
    </submittedName>
</protein>
<gene>
    <name evidence="2" type="ORF">LSH36_207g07036</name>
</gene>
<feature type="compositionally biased region" description="Low complexity" evidence="1">
    <location>
        <begin position="62"/>
        <end position="75"/>
    </location>
</feature>
<accession>A0AAD9JR97</accession>
<comment type="caution">
    <text evidence="2">The sequence shown here is derived from an EMBL/GenBank/DDBJ whole genome shotgun (WGS) entry which is preliminary data.</text>
</comment>
<dbReference type="AlphaFoldDB" id="A0AAD9JR97"/>
<dbReference type="EMBL" id="JAODUP010000207">
    <property type="protein sequence ID" value="KAK2156705.1"/>
    <property type="molecule type" value="Genomic_DNA"/>
</dbReference>
<proteinExistence type="predicted"/>
<name>A0AAD9JR97_9ANNE</name>
<feature type="region of interest" description="Disordered" evidence="1">
    <location>
        <begin position="33"/>
        <end position="75"/>
    </location>
</feature>
<organism evidence="2 3">
    <name type="scientific">Paralvinella palmiformis</name>
    <dbReference type="NCBI Taxonomy" id="53620"/>
    <lineage>
        <taxon>Eukaryota</taxon>
        <taxon>Metazoa</taxon>
        <taxon>Spiralia</taxon>
        <taxon>Lophotrochozoa</taxon>
        <taxon>Annelida</taxon>
        <taxon>Polychaeta</taxon>
        <taxon>Sedentaria</taxon>
        <taxon>Canalipalpata</taxon>
        <taxon>Terebellida</taxon>
        <taxon>Terebelliformia</taxon>
        <taxon>Alvinellidae</taxon>
        <taxon>Paralvinella</taxon>
    </lineage>
</organism>
<dbReference type="Proteomes" id="UP001208570">
    <property type="component" value="Unassembled WGS sequence"/>
</dbReference>
<evidence type="ECO:0000313" key="2">
    <source>
        <dbReference type="EMBL" id="KAK2156705.1"/>
    </source>
</evidence>
<keyword evidence="3" id="KW-1185">Reference proteome</keyword>
<evidence type="ECO:0000313" key="3">
    <source>
        <dbReference type="Proteomes" id="UP001208570"/>
    </source>
</evidence>
<reference evidence="2" key="1">
    <citation type="journal article" date="2023" name="Mol. Biol. Evol.">
        <title>Third-Generation Sequencing Reveals the Adaptive Role of the Epigenome in Three Deep-Sea Polychaetes.</title>
        <authorList>
            <person name="Perez M."/>
            <person name="Aroh O."/>
            <person name="Sun Y."/>
            <person name="Lan Y."/>
            <person name="Juniper S.K."/>
            <person name="Young C.R."/>
            <person name="Angers B."/>
            <person name="Qian P.Y."/>
        </authorList>
    </citation>
    <scope>NUCLEOTIDE SEQUENCE</scope>
    <source>
        <strain evidence="2">P08H-3</strain>
    </source>
</reference>